<dbReference type="Pfam" id="PF07730">
    <property type="entry name" value="HisKA_3"/>
    <property type="match status" value="1"/>
</dbReference>
<dbReference type="InterPro" id="IPR003594">
    <property type="entry name" value="HATPase_dom"/>
</dbReference>
<evidence type="ECO:0000256" key="2">
    <source>
        <dbReference type="ARBA" id="ARBA00022777"/>
    </source>
</evidence>
<feature type="domain" description="Signal transduction histidine kinase subgroup 3 dimerisation and phosphoacceptor" evidence="5">
    <location>
        <begin position="4"/>
        <end position="70"/>
    </location>
</feature>
<dbReference type="EMBL" id="CP159872">
    <property type="protein sequence ID" value="XCM82029.1"/>
    <property type="molecule type" value="Genomic_DNA"/>
</dbReference>
<evidence type="ECO:0000259" key="5">
    <source>
        <dbReference type="Pfam" id="PF07730"/>
    </source>
</evidence>
<dbReference type="GO" id="GO:0000155">
    <property type="term" value="F:phosphorelay sensor kinase activity"/>
    <property type="evidence" value="ECO:0007669"/>
    <property type="project" value="InterPro"/>
</dbReference>
<name>A0AAU8K442_9ACTN</name>
<accession>A0AAU8K442</accession>
<evidence type="ECO:0000256" key="1">
    <source>
        <dbReference type="ARBA" id="ARBA00022679"/>
    </source>
</evidence>
<dbReference type="GO" id="GO:0016020">
    <property type="term" value="C:membrane"/>
    <property type="evidence" value="ECO:0007669"/>
    <property type="project" value="InterPro"/>
</dbReference>
<keyword evidence="1" id="KW-0808">Transferase</keyword>
<feature type="domain" description="Histidine kinase/HSP90-like ATPase" evidence="4">
    <location>
        <begin position="112"/>
        <end position="198"/>
    </location>
</feature>
<dbReference type="SUPFAM" id="SSF55874">
    <property type="entry name" value="ATPase domain of HSP90 chaperone/DNA topoisomerase II/histidine kinase"/>
    <property type="match status" value="1"/>
</dbReference>
<proteinExistence type="predicted"/>
<dbReference type="InterPro" id="IPR050482">
    <property type="entry name" value="Sensor_HK_TwoCompSys"/>
</dbReference>
<keyword evidence="2 6" id="KW-0418">Kinase</keyword>
<dbReference type="GO" id="GO:0046983">
    <property type="term" value="F:protein dimerization activity"/>
    <property type="evidence" value="ECO:0007669"/>
    <property type="project" value="InterPro"/>
</dbReference>
<dbReference type="Gene3D" id="1.20.5.1930">
    <property type="match status" value="1"/>
</dbReference>
<dbReference type="AlphaFoldDB" id="A0AAU8K442"/>
<evidence type="ECO:0000259" key="4">
    <source>
        <dbReference type="Pfam" id="PF02518"/>
    </source>
</evidence>
<dbReference type="InterPro" id="IPR011712">
    <property type="entry name" value="Sig_transdc_His_kin_sub3_dim/P"/>
</dbReference>
<dbReference type="InterPro" id="IPR036890">
    <property type="entry name" value="HATPase_C_sf"/>
</dbReference>
<organism evidence="6">
    <name type="scientific">Kitasatospora camelliae</name>
    <dbReference type="NCBI Taxonomy" id="3156397"/>
    <lineage>
        <taxon>Bacteria</taxon>
        <taxon>Bacillati</taxon>
        <taxon>Actinomycetota</taxon>
        <taxon>Actinomycetes</taxon>
        <taxon>Kitasatosporales</taxon>
        <taxon>Streptomycetaceae</taxon>
        <taxon>Kitasatospora</taxon>
    </lineage>
</organism>
<evidence type="ECO:0000313" key="6">
    <source>
        <dbReference type="EMBL" id="XCM82029.1"/>
    </source>
</evidence>
<keyword evidence="3" id="KW-0902">Two-component regulatory system</keyword>
<dbReference type="CDD" id="cd16917">
    <property type="entry name" value="HATPase_UhpB-NarQ-NarX-like"/>
    <property type="match status" value="1"/>
</dbReference>
<gene>
    <name evidence="6" type="ORF">ABWK59_25580</name>
</gene>
<dbReference type="KEGG" id="kcm:ABWK59_25580"/>
<protein>
    <submittedName>
        <fullName evidence="6">Histidine kinase</fullName>
    </submittedName>
</protein>
<reference evidence="6" key="1">
    <citation type="submission" date="2024-06" db="EMBL/GenBank/DDBJ databases">
        <title>The genome sequences of Kitasatospora sp. strain HUAS MG31.</title>
        <authorList>
            <person name="Mo P."/>
        </authorList>
    </citation>
    <scope>NUCLEOTIDE SEQUENCE</scope>
    <source>
        <strain evidence="6">HUAS MG31</strain>
    </source>
</reference>
<dbReference type="RefSeq" id="WP_354642956.1">
    <property type="nucleotide sequence ID" value="NZ_CP159872.1"/>
</dbReference>
<sequence length="201" mass="21614">MEEERRRIRDDIHDGLSGTLAGIRLRLDTAVSRLGHDPGLRRLVLDAAAETARAVEEMRSALHGLVPPDLATDEGLTVALHRLVSRTADASEEVLLVADLPHEPLRLAPVVEAAAYRIAAEGLGNALRHSCAATVTVRLRAGRTCLVLDVLDDGVGIGRTVDRGTGLRSMRRRAEEAGGFCVVMRVPGGTLVRAMLPRGER</sequence>
<dbReference type="Pfam" id="PF02518">
    <property type="entry name" value="HATPase_c"/>
    <property type="match status" value="1"/>
</dbReference>
<dbReference type="Gene3D" id="3.30.565.10">
    <property type="entry name" value="Histidine kinase-like ATPase, C-terminal domain"/>
    <property type="match status" value="1"/>
</dbReference>
<evidence type="ECO:0000256" key="3">
    <source>
        <dbReference type="ARBA" id="ARBA00023012"/>
    </source>
</evidence>
<dbReference type="PANTHER" id="PTHR24421">
    <property type="entry name" value="NITRATE/NITRITE SENSOR PROTEIN NARX-RELATED"/>
    <property type="match status" value="1"/>
</dbReference>